<evidence type="ECO:0000256" key="4">
    <source>
        <dbReference type="ARBA" id="ARBA00022989"/>
    </source>
</evidence>
<dbReference type="Pfam" id="PF02687">
    <property type="entry name" value="FtsX"/>
    <property type="match status" value="1"/>
</dbReference>
<dbReference type="GO" id="GO:0005886">
    <property type="term" value="C:plasma membrane"/>
    <property type="evidence" value="ECO:0007669"/>
    <property type="project" value="UniProtKB-SubCell"/>
</dbReference>
<keyword evidence="4 7" id="KW-1133">Transmembrane helix</keyword>
<evidence type="ECO:0000256" key="7">
    <source>
        <dbReference type="SAM" id="Phobius"/>
    </source>
</evidence>
<keyword evidence="3 7" id="KW-0812">Transmembrane</keyword>
<feature type="transmembrane region" description="Helical" evidence="7">
    <location>
        <begin position="331"/>
        <end position="355"/>
    </location>
</feature>
<feature type="transmembrane region" description="Helical" evidence="7">
    <location>
        <begin position="253"/>
        <end position="275"/>
    </location>
</feature>
<dbReference type="KEGG" id="orz:FNH13_18595"/>
<comment type="similarity">
    <text evidence="6">Belongs to the ABC-4 integral membrane protein family.</text>
</comment>
<protein>
    <submittedName>
        <fullName evidence="9">FtsX-like permease family protein</fullName>
    </submittedName>
</protein>
<accession>A0A516GEZ4</accession>
<gene>
    <name evidence="9" type="ORF">FNH13_18595</name>
</gene>
<evidence type="ECO:0000313" key="9">
    <source>
        <dbReference type="EMBL" id="QDO90086.1"/>
    </source>
</evidence>
<dbReference type="PANTHER" id="PTHR30572:SF4">
    <property type="entry name" value="ABC TRANSPORTER PERMEASE YTRF"/>
    <property type="match status" value="1"/>
</dbReference>
<reference evidence="9 10" key="1">
    <citation type="submission" date="2019-07" db="EMBL/GenBank/DDBJ databases">
        <title>complete genome sequencing of Ornithinimicrobium sp. H23M54.</title>
        <authorList>
            <person name="Bae J.-W."/>
            <person name="Lee S.-Y."/>
        </authorList>
    </citation>
    <scope>NUCLEOTIDE SEQUENCE [LARGE SCALE GENOMIC DNA]</scope>
    <source>
        <strain evidence="9 10">H23M54</strain>
    </source>
</reference>
<dbReference type="GO" id="GO:0022857">
    <property type="term" value="F:transmembrane transporter activity"/>
    <property type="evidence" value="ECO:0007669"/>
    <property type="project" value="TreeGrafter"/>
</dbReference>
<dbReference type="AlphaFoldDB" id="A0A516GEZ4"/>
<dbReference type="OrthoDB" id="4859440at2"/>
<comment type="subcellular location">
    <subcellularLocation>
        <location evidence="1">Cell membrane</location>
        <topology evidence="1">Multi-pass membrane protein</topology>
    </subcellularLocation>
</comment>
<keyword evidence="10" id="KW-1185">Reference proteome</keyword>
<evidence type="ECO:0000256" key="3">
    <source>
        <dbReference type="ARBA" id="ARBA00022692"/>
    </source>
</evidence>
<evidence type="ECO:0000259" key="8">
    <source>
        <dbReference type="Pfam" id="PF02687"/>
    </source>
</evidence>
<dbReference type="InterPro" id="IPR050250">
    <property type="entry name" value="Macrolide_Exporter_MacB"/>
</dbReference>
<keyword evidence="5 7" id="KW-0472">Membrane</keyword>
<dbReference type="PANTHER" id="PTHR30572">
    <property type="entry name" value="MEMBRANE COMPONENT OF TRANSPORTER-RELATED"/>
    <property type="match status" value="1"/>
</dbReference>
<dbReference type="Proteomes" id="UP000315395">
    <property type="component" value="Chromosome"/>
</dbReference>
<sequence length="366" mass="37295">MRFLSLVRESLSTAWANKVPTALVALLVAIMCAATLATVGRTAAAEQQVADRLDAAGSRLLVVTDTRNGELITPAVVQQSRELSVTERAVGVQIPVDVVNKVVGAGGTRVPAWTIDGDLSEVLTLTAGRWPGPGEALVAEQAQQTLGMDDPVGAVQLASSTQVGDYSVVGSFSSKEPFGAYAAGLVIAADPGVPSDSLYVVVTDSTVASAAQSAVIGLVAPPEFDSISIQSPVALAELQAEVAADLGTFGRTLLLGVLGGGAFLVAIVVLADVLVRRKDLGRRRALGATRGAIIAMVMGRTLLPALLGAALGVGGGLWLASRLAAIPPWQFTAGTAILAVLAAVASAVLPALYAATRDPVRVLRTP</sequence>
<organism evidence="9 10">
    <name type="scientific">Ornithinimicrobium ciconiae</name>
    <dbReference type="NCBI Taxonomy" id="2594265"/>
    <lineage>
        <taxon>Bacteria</taxon>
        <taxon>Bacillati</taxon>
        <taxon>Actinomycetota</taxon>
        <taxon>Actinomycetes</taxon>
        <taxon>Micrococcales</taxon>
        <taxon>Ornithinimicrobiaceae</taxon>
        <taxon>Ornithinimicrobium</taxon>
    </lineage>
</organism>
<name>A0A516GEZ4_9MICO</name>
<evidence type="ECO:0000256" key="1">
    <source>
        <dbReference type="ARBA" id="ARBA00004651"/>
    </source>
</evidence>
<feature type="transmembrane region" description="Helical" evidence="7">
    <location>
        <begin position="296"/>
        <end position="319"/>
    </location>
</feature>
<evidence type="ECO:0000256" key="6">
    <source>
        <dbReference type="ARBA" id="ARBA00038076"/>
    </source>
</evidence>
<evidence type="ECO:0000256" key="2">
    <source>
        <dbReference type="ARBA" id="ARBA00022475"/>
    </source>
</evidence>
<evidence type="ECO:0000256" key="5">
    <source>
        <dbReference type="ARBA" id="ARBA00023136"/>
    </source>
</evidence>
<proteinExistence type="inferred from homology"/>
<feature type="domain" description="ABC3 transporter permease C-terminal" evidence="8">
    <location>
        <begin position="253"/>
        <end position="355"/>
    </location>
</feature>
<dbReference type="EMBL" id="CP041616">
    <property type="protein sequence ID" value="QDO90086.1"/>
    <property type="molecule type" value="Genomic_DNA"/>
</dbReference>
<keyword evidence="2" id="KW-1003">Cell membrane</keyword>
<evidence type="ECO:0000313" key="10">
    <source>
        <dbReference type="Proteomes" id="UP000315395"/>
    </source>
</evidence>
<dbReference type="InterPro" id="IPR003838">
    <property type="entry name" value="ABC3_permease_C"/>
</dbReference>
<dbReference type="RefSeq" id="WP_143784812.1">
    <property type="nucleotide sequence ID" value="NZ_CP041616.1"/>
</dbReference>